<keyword evidence="5" id="KW-0520">NAD</keyword>
<dbReference type="InterPro" id="IPR024084">
    <property type="entry name" value="IsoPropMal-DH-like_dom"/>
</dbReference>
<dbReference type="InterPro" id="IPR019818">
    <property type="entry name" value="IsoCit/isopropylmalate_DH_CS"/>
</dbReference>
<keyword evidence="4" id="KW-0560">Oxidoreductase</keyword>
<comment type="caution">
    <text evidence="8">The sequence shown here is derived from an EMBL/GenBank/DDBJ whole genome shotgun (WGS) entry which is preliminary data.</text>
</comment>
<feature type="domain" description="Isopropylmalate dehydrogenase-like" evidence="7">
    <location>
        <begin position="6"/>
        <end position="350"/>
    </location>
</feature>
<evidence type="ECO:0000259" key="7">
    <source>
        <dbReference type="SMART" id="SM01329"/>
    </source>
</evidence>
<dbReference type="GO" id="GO:0051287">
    <property type="term" value="F:NAD binding"/>
    <property type="evidence" value="ECO:0007669"/>
    <property type="project" value="InterPro"/>
</dbReference>
<dbReference type="EMBL" id="MKJU01000027">
    <property type="protein sequence ID" value="OHU90155.1"/>
    <property type="molecule type" value="Genomic_DNA"/>
</dbReference>
<dbReference type="OrthoDB" id="9767905at2"/>
<evidence type="ECO:0000256" key="2">
    <source>
        <dbReference type="ARBA" id="ARBA00001946"/>
    </source>
</evidence>
<dbReference type="STRING" id="1859457.BET10_15410"/>
<dbReference type="PANTHER" id="PTHR43275">
    <property type="entry name" value="D-MALATE DEHYDROGENASE [DECARBOXYLATING]"/>
    <property type="match status" value="1"/>
</dbReference>
<dbReference type="PANTHER" id="PTHR43275:SF1">
    <property type="entry name" value="D-MALATE DEHYDROGENASE [DECARBOXYLATING]"/>
    <property type="match status" value="1"/>
</dbReference>
<evidence type="ECO:0000256" key="1">
    <source>
        <dbReference type="ARBA" id="ARBA00001936"/>
    </source>
</evidence>
<dbReference type="SUPFAM" id="SSF53659">
    <property type="entry name" value="Isocitrate/Isopropylmalate dehydrogenase-like"/>
    <property type="match status" value="1"/>
</dbReference>
<keyword evidence="9" id="KW-1185">Reference proteome</keyword>
<dbReference type="InterPro" id="IPR050501">
    <property type="entry name" value="ICDH/IPMDH"/>
</dbReference>
<dbReference type="GO" id="GO:0000287">
    <property type="term" value="F:magnesium ion binding"/>
    <property type="evidence" value="ECO:0007669"/>
    <property type="project" value="InterPro"/>
</dbReference>
<comment type="cofactor">
    <cofactor evidence="2">
        <name>Mg(2+)</name>
        <dbReference type="ChEBI" id="CHEBI:18420"/>
    </cofactor>
</comment>
<dbReference type="SMART" id="SM01329">
    <property type="entry name" value="Iso_dh"/>
    <property type="match status" value="1"/>
</dbReference>
<name>A0A1S1MWG8_9GAMM</name>
<keyword evidence="3" id="KW-0479">Metal-binding</keyword>
<evidence type="ECO:0000313" key="8">
    <source>
        <dbReference type="EMBL" id="OHU90155.1"/>
    </source>
</evidence>
<comment type="cofactor">
    <cofactor evidence="1">
        <name>Mn(2+)</name>
        <dbReference type="ChEBI" id="CHEBI:29035"/>
    </cofactor>
</comment>
<evidence type="ECO:0000313" key="9">
    <source>
        <dbReference type="Proteomes" id="UP000179786"/>
    </source>
</evidence>
<proteinExistence type="predicted"/>
<organism evidence="8 9">
    <name type="scientific">Pseudoalteromonas amylolytica</name>
    <dbReference type="NCBI Taxonomy" id="1859457"/>
    <lineage>
        <taxon>Bacteria</taxon>
        <taxon>Pseudomonadati</taxon>
        <taxon>Pseudomonadota</taxon>
        <taxon>Gammaproteobacteria</taxon>
        <taxon>Alteromonadales</taxon>
        <taxon>Pseudoalteromonadaceae</taxon>
        <taxon>Pseudoalteromonas</taxon>
    </lineage>
</organism>
<keyword evidence="6" id="KW-0464">Manganese</keyword>
<accession>A0A1S1MWG8</accession>
<evidence type="ECO:0000256" key="6">
    <source>
        <dbReference type="ARBA" id="ARBA00023211"/>
    </source>
</evidence>
<dbReference type="AlphaFoldDB" id="A0A1S1MWG8"/>
<protein>
    <recommendedName>
        <fullName evidence="7">Isopropylmalate dehydrogenase-like domain-containing protein</fullName>
    </recommendedName>
</protein>
<evidence type="ECO:0000256" key="3">
    <source>
        <dbReference type="ARBA" id="ARBA00022723"/>
    </source>
</evidence>
<dbReference type="GO" id="GO:0016616">
    <property type="term" value="F:oxidoreductase activity, acting on the CH-OH group of donors, NAD or NADP as acceptor"/>
    <property type="evidence" value="ECO:0007669"/>
    <property type="project" value="InterPro"/>
</dbReference>
<dbReference type="Pfam" id="PF00180">
    <property type="entry name" value="Iso_dh"/>
    <property type="match status" value="1"/>
</dbReference>
<evidence type="ECO:0000256" key="5">
    <source>
        <dbReference type="ARBA" id="ARBA00023027"/>
    </source>
</evidence>
<evidence type="ECO:0000256" key="4">
    <source>
        <dbReference type="ARBA" id="ARBA00023002"/>
    </source>
</evidence>
<reference evidence="8 9" key="1">
    <citation type="submission" date="2016-09" db="EMBL/GenBank/DDBJ databases">
        <title>Pseudoalteromonas amylolytica sp. nov., isolated from the surface seawater.</title>
        <authorList>
            <person name="Wu Y.-H."/>
            <person name="Cheng H."/>
            <person name="Jin X.-B."/>
            <person name="Wang C.-S."/>
            <person name="Xu X.-W."/>
        </authorList>
    </citation>
    <scope>NUCLEOTIDE SEQUENCE [LARGE SCALE GENOMIC DNA]</scope>
    <source>
        <strain evidence="8 9">JW1</strain>
    </source>
</reference>
<dbReference type="RefSeq" id="WP_070986120.1">
    <property type="nucleotide sequence ID" value="NZ_MKJU01000027.1"/>
</dbReference>
<dbReference type="Proteomes" id="UP000179786">
    <property type="component" value="Unassembled WGS sequence"/>
</dbReference>
<dbReference type="Gene3D" id="3.40.718.10">
    <property type="entry name" value="Isopropylmalate Dehydrogenase"/>
    <property type="match status" value="1"/>
</dbReference>
<dbReference type="PROSITE" id="PS00470">
    <property type="entry name" value="IDH_IMDH"/>
    <property type="match status" value="1"/>
</dbReference>
<gene>
    <name evidence="8" type="ORF">BET10_15410</name>
</gene>
<sequence length="357" mass="39258">MNTERKIIIIPGDGIGKEVTNEAVKVIEHINHSSCDVVNYEYFNRDADFYLEHGYILKDSDIKSLTDGVDGILFGAIGDPRIPNMEHGRELLLKLRQSLDLYVNFRPIRAVSNCYSPLKENRVEGADMVIFRENTQGLYTQVGGSVAGVDGTQAAMDTAYYSTHSVDRIIREAFEWAVANDRRRVDLVDKANAVTNIGQLWRTRFRKISKEFNHIETGEHYIDAYCQRMVSDPRSIDVVVSSNLFGDILGDLGAGVVGGLGITPSANINPQSGIALFEPVHGSAPDIAGKGIANPVASLYSLALLYDHLRLDKWGKRITAAVDEYLQMASSHKTPDLGGEAGTSDVTEQIISLIDVS</sequence>